<sequence length="73" mass="8554">MQMDASRMETLLTAEEVAHMLRVSQRKFEDMVKAGRAPAFVRMGRLRRWEPEVVKSWLKENRVGYASPEEDQS</sequence>
<proteinExistence type="predicted"/>
<dbReference type="EMBL" id="VSSQ01096940">
    <property type="protein sequence ID" value="MPN40496.1"/>
    <property type="molecule type" value="Genomic_DNA"/>
</dbReference>
<feature type="domain" description="Helix-turn-helix" evidence="1">
    <location>
        <begin position="11"/>
        <end position="62"/>
    </location>
</feature>
<evidence type="ECO:0000313" key="2">
    <source>
        <dbReference type="EMBL" id="MPN40496.1"/>
    </source>
</evidence>
<dbReference type="InterPro" id="IPR010093">
    <property type="entry name" value="SinI_DNA-bd"/>
</dbReference>
<dbReference type="NCBIfam" id="TIGR01764">
    <property type="entry name" value="excise"/>
    <property type="match status" value="1"/>
</dbReference>
<dbReference type="InterPro" id="IPR041657">
    <property type="entry name" value="HTH_17"/>
</dbReference>
<dbReference type="InterPro" id="IPR009061">
    <property type="entry name" value="DNA-bd_dom_put_sf"/>
</dbReference>
<protein>
    <recommendedName>
        <fullName evidence="1">Helix-turn-helix domain-containing protein</fullName>
    </recommendedName>
</protein>
<reference evidence="2" key="1">
    <citation type="submission" date="2019-08" db="EMBL/GenBank/DDBJ databases">
        <authorList>
            <person name="Kucharzyk K."/>
            <person name="Murdoch R.W."/>
            <person name="Higgins S."/>
            <person name="Loffler F."/>
        </authorList>
    </citation>
    <scope>NUCLEOTIDE SEQUENCE</scope>
</reference>
<accession>A0A645HPJ7</accession>
<gene>
    <name evidence="2" type="ORF">SDC9_188034</name>
</gene>
<organism evidence="2">
    <name type="scientific">bioreactor metagenome</name>
    <dbReference type="NCBI Taxonomy" id="1076179"/>
    <lineage>
        <taxon>unclassified sequences</taxon>
        <taxon>metagenomes</taxon>
        <taxon>ecological metagenomes</taxon>
    </lineage>
</organism>
<dbReference type="AlphaFoldDB" id="A0A645HPJ7"/>
<name>A0A645HPJ7_9ZZZZ</name>
<dbReference type="Pfam" id="PF12728">
    <property type="entry name" value="HTH_17"/>
    <property type="match status" value="1"/>
</dbReference>
<dbReference type="SUPFAM" id="SSF46955">
    <property type="entry name" value="Putative DNA-binding domain"/>
    <property type="match status" value="1"/>
</dbReference>
<dbReference type="GO" id="GO:0003677">
    <property type="term" value="F:DNA binding"/>
    <property type="evidence" value="ECO:0007669"/>
    <property type="project" value="InterPro"/>
</dbReference>
<comment type="caution">
    <text evidence="2">The sequence shown here is derived from an EMBL/GenBank/DDBJ whole genome shotgun (WGS) entry which is preliminary data.</text>
</comment>
<evidence type="ECO:0000259" key="1">
    <source>
        <dbReference type="Pfam" id="PF12728"/>
    </source>
</evidence>